<dbReference type="AlphaFoldDB" id="A0A2B7X2J5"/>
<feature type="region of interest" description="Disordered" evidence="1">
    <location>
        <begin position="1"/>
        <end position="23"/>
    </location>
</feature>
<feature type="compositionally biased region" description="Basic and acidic residues" evidence="1">
    <location>
        <begin position="131"/>
        <end position="141"/>
    </location>
</feature>
<comment type="caution">
    <text evidence="2">The sequence shown here is derived from an EMBL/GenBank/DDBJ whole genome shotgun (WGS) entry which is preliminary data.</text>
</comment>
<evidence type="ECO:0000313" key="3">
    <source>
        <dbReference type="Proteomes" id="UP000224080"/>
    </source>
</evidence>
<proteinExistence type="predicted"/>
<evidence type="ECO:0000256" key="1">
    <source>
        <dbReference type="SAM" id="MobiDB-lite"/>
    </source>
</evidence>
<dbReference type="STRING" id="2060905.A0A2B7X2J5"/>
<feature type="region of interest" description="Disordered" evidence="1">
    <location>
        <begin position="129"/>
        <end position="149"/>
    </location>
</feature>
<protein>
    <submittedName>
        <fullName evidence="2">Uncharacterized protein</fullName>
    </submittedName>
</protein>
<dbReference type="EMBL" id="PDNC01000050">
    <property type="protein sequence ID" value="PGH03266.1"/>
    <property type="molecule type" value="Genomic_DNA"/>
</dbReference>
<reference evidence="2 3" key="1">
    <citation type="submission" date="2017-10" db="EMBL/GenBank/DDBJ databases">
        <title>Comparative genomics in systemic dimorphic fungi from Ajellomycetaceae.</title>
        <authorList>
            <person name="Munoz J.F."/>
            <person name="Mcewen J.G."/>
            <person name="Clay O.K."/>
            <person name="Cuomo C.A."/>
        </authorList>
    </citation>
    <scope>NUCLEOTIDE SEQUENCE [LARGE SCALE GENOMIC DNA]</scope>
    <source>
        <strain evidence="2 3">UAMH130</strain>
    </source>
</reference>
<sequence length="285" mass="32740">MLTGGEDEQRKNARPSLVPTDLPPRTHKYKYSGFQHLQGVISEEYRRFIDENRSPFVIFTDFPPNEIKAHEEEFPGKVDYSPPLQILLLYLHSLPHEEAAEGFGYRLAAKAEDMGILDSLSLRGATCTKTPVREKEADRSWAPHKLPPGRSTQWPTVALEVAFSESRERVKQDMAWWLHQSAGDVRLAISIDIKRQSGNIYVNSWEQPERTPTRQHPRPAPKPVQEIVISRGEDGQPPKVTGNDLIIPFHQMMLRYPRPGETDFVFTKEDLLKVAQRVWYAMDNM</sequence>
<organism evidence="2 3">
    <name type="scientific">Blastomyces parvus</name>
    <dbReference type="NCBI Taxonomy" id="2060905"/>
    <lineage>
        <taxon>Eukaryota</taxon>
        <taxon>Fungi</taxon>
        <taxon>Dikarya</taxon>
        <taxon>Ascomycota</taxon>
        <taxon>Pezizomycotina</taxon>
        <taxon>Eurotiomycetes</taxon>
        <taxon>Eurotiomycetidae</taxon>
        <taxon>Onygenales</taxon>
        <taxon>Ajellomycetaceae</taxon>
        <taxon>Blastomyces</taxon>
    </lineage>
</organism>
<keyword evidence="3" id="KW-1185">Reference proteome</keyword>
<name>A0A2B7X2J5_9EURO</name>
<dbReference type="Proteomes" id="UP000224080">
    <property type="component" value="Unassembled WGS sequence"/>
</dbReference>
<gene>
    <name evidence="2" type="ORF">GX51_04136</name>
</gene>
<evidence type="ECO:0000313" key="2">
    <source>
        <dbReference type="EMBL" id="PGH03266.1"/>
    </source>
</evidence>
<accession>A0A2B7X2J5</accession>
<dbReference type="OrthoDB" id="4180362at2759"/>